<dbReference type="EMBL" id="CP018082">
    <property type="protein sequence ID" value="APE34952.1"/>
    <property type="molecule type" value="Genomic_DNA"/>
</dbReference>
<sequence>MVGVVLSAVITATILVTGAVAQVLGTEPGAASPQQRPCMDRGWRFPVVEMSGGPREVLWKGPTRSWAKGAIIVLHGGGGEHVQWCVSNLGLTAAQVRFSELAVEEGFAVFLLNSSSEVRDNQGRVCGKIWDDEVRDRPNLDLPFIEQVIRQVMPPLRPTGSEDAVFLTGLSSGGYMTVRAATHFNALVTAFAPVSSGDPYGWHRRCEAGLAPRIKVEGAGYDNETGKQITERASCASPSYPNEARWDDGKALTKPSFRLFHHEMDGINDLSCAVKAARQLNAHGYPSEPDFLLRGGRRSLANHLWQDEYNRPILDFFASRLDR</sequence>
<dbReference type="SUPFAM" id="SSF53474">
    <property type="entry name" value="alpha/beta-Hydrolases"/>
    <property type="match status" value="1"/>
</dbReference>
<dbReference type="Gene3D" id="3.40.50.1820">
    <property type="entry name" value="alpha/beta hydrolase"/>
    <property type="match status" value="1"/>
</dbReference>
<reference evidence="1" key="1">
    <citation type="submission" date="2016-11" db="EMBL/GenBank/DDBJ databases">
        <authorList>
            <person name="Jaros S."/>
            <person name="Januszkiewicz K."/>
            <person name="Wedrychowicz H."/>
        </authorList>
    </citation>
    <scope>NUCLEOTIDE SEQUENCE [LARGE SCALE GENOMIC DNA]</scope>
    <source>
        <strain evidence="1">Y48</strain>
    </source>
</reference>
<protein>
    <recommendedName>
        <fullName evidence="3">Esterase</fullName>
    </recommendedName>
</protein>
<keyword evidence="2" id="KW-1185">Reference proteome</keyword>
<evidence type="ECO:0008006" key="3">
    <source>
        <dbReference type="Google" id="ProtNLM"/>
    </source>
</evidence>
<proteinExistence type="predicted"/>
<accession>A0A1J0VSD6</accession>
<name>A0A1J0VSD6_9NOCA</name>
<gene>
    <name evidence="1" type="ORF">BOX37_14470</name>
</gene>
<evidence type="ECO:0000313" key="2">
    <source>
        <dbReference type="Proteomes" id="UP000183810"/>
    </source>
</evidence>
<dbReference type="Proteomes" id="UP000183810">
    <property type="component" value="Chromosome"/>
</dbReference>
<evidence type="ECO:0000313" key="1">
    <source>
        <dbReference type="EMBL" id="APE34952.1"/>
    </source>
</evidence>
<dbReference type="InterPro" id="IPR029058">
    <property type="entry name" value="AB_hydrolase_fold"/>
</dbReference>
<dbReference type="KEGG" id="nsl:BOX37_14470"/>
<organism evidence="1 2">
    <name type="scientific">Nocardia mangyaensis</name>
    <dbReference type="NCBI Taxonomy" id="2213200"/>
    <lineage>
        <taxon>Bacteria</taxon>
        <taxon>Bacillati</taxon>
        <taxon>Actinomycetota</taxon>
        <taxon>Actinomycetes</taxon>
        <taxon>Mycobacteriales</taxon>
        <taxon>Nocardiaceae</taxon>
        <taxon>Nocardia</taxon>
    </lineage>
</organism>
<dbReference type="AlphaFoldDB" id="A0A1J0VSD6"/>